<keyword evidence="7 14" id="KW-1133">Transmembrane helix</keyword>
<feature type="compositionally biased region" description="Basic and acidic residues" evidence="13">
    <location>
        <begin position="500"/>
        <end position="509"/>
    </location>
</feature>
<feature type="transmembrane region" description="Helical" evidence="14">
    <location>
        <begin position="163"/>
        <end position="187"/>
    </location>
</feature>
<dbReference type="RefSeq" id="XP_035433079.1">
    <property type="nucleotide sequence ID" value="XM_035577186.2"/>
</dbReference>
<dbReference type="Proteomes" id="UP000829999">
    <property type="component" value="Chromosome 26"/>
</dbReference>
<feature type="transmembrane region" description="Helical" evidence="14">
    <location>
        <begin position="84"/>
        <end position="107"/>
    </location>
</feature>
<dbReference type="Pfam" id="PF17655">
    <property type="entry name" value="IRK_C"/>
    <property type="match status" value="1"/>
</dbReference>
<protein>
    <submittedName>
        <fullName evidence="18">G protein-activated inward rectifier potassium channel 3 isoform X4</fullName>
    </submittedName>
</protein>
<dbReference type="InterPro" id="IPR041647">
    <property type="entry name" value="IRK_C"/>
</dbReference>
<dbReference type="GO" id="GO:1990573">
    <property type="term" value="P:potassium ion import across plasma membrane"/>
    <property type="evidence" value="ECO:0007669"/>
    <property type="project" value="TreeGrafter"/>
</dbReference>
<evidence type="ECO:0000256" key="3">
    <source>
        <dbReference type="ARBA" id="ARBA00022538"/>
    </source>
</evidence>
<dbReference type="Gene3D" id="1.10.287.70">
    <property type="match status" value="1"/>
</dbReference>
<dbReference type="GeneID" id="118264615"/>
<dbReference type="GO" id="GO:0005886">
    <property type="term" value="C:plasma membrane"/>
    <property type="evidence" value="ECO:0007669"/>
    <property type="project" value="TreeGrafter"/>
</dbReference>
<evidence type="ECO:0000256" key="11">
    <source>
        <dbReference type="ARBA" id="ARBA00034430"/>
    </source>
</evidence>
<dbReference type="Gene3D" id="2.60.40.1400">
    <property type="entry name" value="G protein-activated inward rectifier potassium channel 1"/>
    <property type="match status" value="1"/>
</dbReference>
<evidence type="ECO:0000256" key="5">
    <source>
        <dbReference type="ARBA" id="ARBA00022882"/>
    </source>
</evidence>
<evidence type="ECO:0000256" key="4">
    <source>
        <dbReference type="ARBA" id="ARBA00022692"/>
    </source>
</evidence>
<dbReference type="PANTHER" id="PTHR11767">
    <property type="entry name" value="INWARD RECTIFIER POTASSIUM CHANNEL"/>
    <property type="match status" value="1"/>
</dbReference>
<evidence type="ECO:0000256" key="7">
    <source>
        <dbReference type="ARBA" id="ARBA00022989"/>
    </source>
</evidence>
<feature type="domain" description="Inward rectifier potassium channel C-terminal" evidence="16">
    <location>
        <begin position="200"/>
        <end position="371"/>
    </location>
</feature>
<dbReference type="SUPFAM" id="SSF81324">
    <property type="entry name" value="Voltage-gated potassium channels"/>
    <property type="match status" value="1"/>
</dbReference>
<keyword evidence="10 12" id="KW-0407">Ion channel</keyword>
<dbReference type="InterPro" id="IPR014756">
    <property type="entry name" value="Ig_E-set"/>
</dbReference>
<evidence type="ECO:0000256" key="6">
    <source>
        <dbReference type="ARBA" id="ARBA00022958"/>
    </source>
</evidence>
<evidence type="ECO:0000256" key="10">
    <source>
        <dbReference type="ARBA" id="ARBA00023303"/>
    </source>
</evidence>
<gene>
    <name evidence="18" type="primary">LOC118264615</name>
</gene>
<dbReference type="InterPro" id="IPR040445">
    <property type="entry name" value="Kir_TM"/>
</dbReference>
<evidence type="ECO:0000256" key="8">
    <source>
        <dbReference type="ARBA" id="ARBA00023065"/>
    </source>
</evidence>
<sequence length="539" mass="61885">MSGLKRCISQVSMLMTGKPINSSESAWSEELQKYRQARYAARRVRKRVIFKHGDCNVVQWNVAKRRRRYLQDIFTTLVDAQWRWTLLVFALSFILSWLLFALIWWLIIFTHGDLTPPPPNENGTFIPCLNNVNSFTGCFLFSVETQHTIGYGSRTTNEECPEAIFVMCLQSIVGVFIQAFMVGIVFAKLSRPKKRAQTLLYSSKAVICLRDGQLCLMFRVGDMRKSHIVEAHIRAQIIRRKITREGEVLPFYQQELKVGADGEEDRLMFIWPMTIVHKINEKSPLYNLSASDMLRERFEIVVMLEGVIESTGMTTQARSSFLPSEILWGHRFETMVTFRKDTGEYEVDYTRFNNTYEVDTPLCSSKQLDELRATVSTSQKLDRMLGTIPKTFSADTLDLSSVDSMSLDEHIEIKIPEARARENRLMAQNNFVHHINEKSRNPSHTHLAVENLQEIHRNPVPVEYKHPEVKEHMHRSHSHASMKKVHGLTPNGIGHAGNGHTDHKHDEHNKMRKSPSENHIGNKQPVIPILVTSPAPEPA</sequence>
<feature type="region of interest" description="Disordered" evidence="13">
    <location>
        <begin position="489"/>
        <end position="539"/>
    </location>
</feature>
<evidence type="ECO:0000256" key="14">
    <source>
        <dbReference type="SAM" id="Phobius"/>
    </source>
</evidence>
<organism evidence="17 18">
    <name type="scientific">Spodoptera frugiperda</name>
    <name type="common">Fall armyworm</name>
    <dbReference type="NCBI Taxonomy" id="7108"/>
    <lineage>
        <taxon>Eukaryota</taxon>
        <taxon>Metazoa</taxon>
        <taxon>Ecdysozoa</taxon>
        <taxon>Arthropoda</taxon>
        <taxon>Hexapoda</taxon>
        <taxon>Insecta</taxon>
        <taxon>Pterygota</taxon>
        <taxon>Neoptera</taxon>
        <taxon>Endopterygota</taxon>
        <taxon>Lepidoptera</taxon>
        <taxon>Glossata</taxon>
        <taxon>Ditrysia</taxon>
        <taxon>Noctuoidea</taxon>
        <taxon>Noctuidae</taxon>
        <taxon>Amphipyrinae</taxon>
        <taxon>Spodoptera</taxon>
    </lineage>
</organism>
<keyword evidence="17" id="KW-1185">Reference proteome</keyword>
<dbReference type="FunFam" id="1.10.287.70:FF:000078">
    <property type="entry name" value="Putative Inward rectifier potassium channel"/>
    <property type="match status" value="1"/>
</dbReference>
<feature type="domain" description="Potassium channel inwardly rectifying transmembrane" evidence="15">
    <location>
        <begin position="50"/>
        <end position="192"/>
    </location>
</feature>
<accession>A0A9R0CXU9</accession>
<keyword evidence="8 12" id="KW-0406">Ion transport</keyword>
<dbReference type="InterPro" id="IPR016449">
    <property type="entry name" value="K_chnl_inward-rec_Kir"/>
</dbReference>
<keyword evidence="9 14" id="KW-0472">Membrane</keyword>
<keyword evidence="5 12" id="KW-0851">Voltage-gated channel</keyword>
<evidence type="ECO:0000256" key="13">
    <source>
        <dbReference type="SAM" id="MobiDB-lite"/>
    </source>
</evidence>
<name>A0A9R0CXU9_SPOFR</name>
<dbReference type="GO" id="GO:0034765">
    <property type="term" value="P:regulation of monoatomic ion transmembrane transport"/>
    <property type="evidence" value="ECO:0007669"/>
    <property type="project" value="TreeGrafter"/>
</dbReference>
<keyword evidence="4 12" id="KW-0812">Transmembrane</keyword>
<dbReference type="InterPro" id="IPR013518">
    <property type="entry name" value="K_chnl_inward-rec_Kir_cyto"/>
</dbReference>
<reference evidence="18" key="1">
    <citation type="submission" date="2025-08" db="UniProtKB">
        <authorList>
            <consortium name="RefSeq"/>
        </authorList>
    </citation>
    <scope>IDENTIFICATION</scope>
    <source>
        <tissue evidence="18">Whole larval tissue</tissue>
    </source>
</reference>
<keyword evidence="6 12" id="KW-0630">Potassium</keyword>
<evidence type="ECO:0000256" key="9">
    <source>
        <dbReference type="ARBA" id="ARBA00023136"/>
    </source>
</evidence>
<evidence type="ECO:0000313" key="17">
    <source>
        <dbReference type="Proteomes" id="UP000829999"/>
    </source>
</evidence>
<evidence type="ECO:0000256" key="2">
    <source>
        <dbReference type="ARBA" id="ARBA00022448"/>
    </source>
</evidence>
<evidence type="ECO:0000256" key="1">
    <source>
        <dbReference type="ARBA" id="ARBA00004141"/>
    </source>
</evidence>
<keyword evidence="3 12" id="KW-0633">Potassium transport</keyword>
<proteinExistence type="inferred from homology"/>
<comment type="catalytic activity">
    <reaction evidence="11">
        <text>K(+)(in) = K(+)(out)</text>
        <dbReference type="Rhea" id="RHEA:29463"/>
        <dbReference type="ChEBI" id="CHEBI:29103"/>
    </reaction>
</comment>
<dbReference type="FunFam" id="2.60.40.1400:FF:000001">
    <property type="entry name" value="G protein-activated inward rectifier potassium channel 2"/>
    <property type="match status" value="1"/>
</dbReference>
<keyword evidence="2 12" id="KW-0813">Transport</keyword>
<evidence type="ECO:0000313" key="18">
    <source>
        <dbReference type="RefSeq" id="XP_035433079.1"/>
    </source>
</evidence>
<comment type="subcellular location">
    <subcellularLocation>
        <location evidence="1 12">Membrane</location>
        <topology evidence="1 12">Multi-pass membrane protein</topology>
    </subcellularLocation>
</comment>
<dbReference type="PRINTS" id="PR01320">
    <property type="entry name" value="KIRCHANNEL"/>
</dbReference>
<evidence type="ECO:0000259" key="16">
    <source>
        <dbReference type="Pfam" id="PF17655"/>
    </source>
</evidence>
<dbReference type="GO" id="GO:0034702">
    <property type="term" value="C:monoatomic ion channel complex"/>
    <property type="evidence" value="ECO:0007669"/>
    <property type="project" value="UniProtKB-KW"/>
</dbReference>
<dbReference type="SUPFAM" id="SSF81296">
    <property type="entry name" value="E set domains"/>
    <property type="match status" value="1"/>
</dbReference>
<dbReference type="PANTHER" id="PTHR11767:SF102">
    <property type="entry name" value="INWARDLY RECTIFYING POTASSIUM CHANNEL 1, ISOFORM F"/>
    <property type="match status" value="1"/>
</dbReference>
<evidence type="ECO:0000256" key="12">
    <source>
        <dbReference type="RuleBase" id="RU003822"/>
    </source>
</evidence>
<evidence type="ECO:0000259" key="15">
    <source>
        <dbReference type="Pfam" id="PF01007"/>
    </source>
</evidence>
<dbReference type="Pfam" id="PF01007">
    <property type="entry name" value="IRK"/>
    <property type="match status" value="1"/>
</dbReference>
<comment type="similarity">
    <text evidence="12">Belongs to the inward rectifier-type potassium channel (TC 1.A.2.1) family.</text>
</comment>
<dbReference type="GO" id="GO:0005242">
    <property type="term" value="F:inward rectifier potassium channel activity"/>
    <property type="evidence" value="ECO:0007669"/>
    <property type="project" value="InterPro"/>
</dbReference>
<dbReference type="AlphaFoldDB" id="A0A9R0CXU9"/>